<accession>A0A9P6NQ20</accession>
<keyword evidence="7" id="KW-0539">Nucleus</keyword>
<dbReference type="PROSITE" id="PS51281">
    <property type="entry name" value="TAP_C"/>
    <property type="match status" value="1"/>
</dbReference>
<organism evidence="11 12">
    <name type="scientific">Cronartium quercuum f. sp. fusiforme G11</name>
    <dbReference type="NCBI Taxonomy" id="708437"/>
    <lineage>
        <taxon>Eukaryota</taxon>
        <taxon>Fungi</taxon>
        <taxon>Dikarya</taxon>
        <taxon>Basidiomycota</taxon>
        <taxon>Pucciniomycotina</taxon>
        <taxon>Pucciniomycetes</taxon>
        <taxon>Pucciniales</taxon>
        <taxon>Coleosporiaceae</taxon>
        <taxon>Cronartium</taxon>
    </lineage>
</organism>
<comment type="subcellular location">
    <subcellularLocation>
        <location evidence="1">Nucleus</location>
    </subcellularLocation>
</comment>
<dbReference type="EMBL" id="MU167239">
    <property type="protein sequence ID" value="KAG0148217.1"/>
    <property type="molecule type" value="Genomic_DNA"/>
</dbReference>
<feature type="compositionally biased region" description="Polar residues" evidence="8">
    <location>
        <begin position="96"/>
        <end position="109"/>
    </location>
</feature>
<dbReference type="AlphaFoldDB" id="A0A9P6NQ20"/>
<keyword evidence="3" id="KW-0813">Transport</keyword>
<dbReference type="Pfam" id="PF03943">
    <property type="entry name" value="TAP_C"/>
    <property type="match status" value="1"/>
</dbReference>
<dbReference type="FunFam" id="3.10.450.50:FF:000013">
    <property type="entry name" value="mRNA export factor mex67"/>
    <property type="match status" value="1"/>
</dbReference>
<keyword evidence="5" id="KW-0677">Repeat</keyword>
<dbReference type="CDD" id="cd14342">
    <property type="entry name" value="UBA_TAP-C"/>
    <property type="match status" value="1"/>
</dbReference>
<dbReference type="PANTHER" id="PTHR10662">
    <property type="entry name" value="NUCLEAR RNA EXPORT FACTOR"/>
    <property type="match status" value="1"/>
</dbReference>
<feature type="region of interest" description="Disordered" evidence="8">
    <location>
        <begin position="34"/>
        <end position="129"/>
    </location>
</feature>
<feature type="compositionally biased region" description="Polar residues" evidence="8">
    <location>
        <begin position="117"/>
        <end position="129"/>
    </location>
</feature>
<dbReference type="PANTHER" id="PTHR10662:SF22">
    <property type="entry name" value="NUCLEAR RNA EXPORT FACTOR 1"/>
    <property type="match status" value="1"/>
</dbReference>
<evidence type="ECO:0000259" key="10">
    <source>
        <dbReference type="PROSITE" id="PS51281"/>
    </source>
</evidence>
<keyword evidence="4" id="KW-0433">Leucine-rich repeat</keyword>
<evidence type="ECO:0000256" key="1">
    <source>
        <dbReference type="ARBA" id="ARBA00004123"/>
    </source>
</evidence>
<evidence type="ECO:0008006" key="13">
    <source>
        <dbReference type="Google" id="ProtNLM"/>
    </source>
</evidence>
<comment type="caution">
    <text evidence="11">The sequence shown here is derived from an EMBL/GenBank/DDBJ whole genome shotgun (WGS) entry which is preliminary data.</text>
</comment>
<dbReference type="InterPro" id="IPR009060">
    <property type="entry name" value="UBA-like_sf"/>
</dbReference>
<dbReference type="PROSITE" id="PS50177">
    <property type="entry name" value="NTF2_DOMAIN"/>
    <property type="match status" value="1"/>
</dbReference>
<feature type="compositionally biased region" description="Polar residues" evidence="8">
    <location>
        <begin position="39"/>
        <end position="49"/>
    </location>
</feature>
<dbReference type="InterPro" id="IPR018222">
    <property type="entry name" value="Nuclear_transport_factor_2_euk"/>
</dbReference>
<dbReference type="Gene3D" id="3.80.10.10">
    <property type="entry name" value="Ribonuclease Inhibitor"/>
    <property type="match status" value="1"/>
</dbReference>
<feature type="domain" description="NTF2" evidence="9">
    <location>
        <begin position="354"/>
        <end position="533"/>
    </location>
</feature>
<comment type="similarity">
    <text evidence="2">Belongs to the NXF family.</text>
</comment>
<evidence type="ECO:0000256" key="4">
    <source>
        <dbReference type="ARBA" id="ARBA00022614"/>
    </source>
</evidence>
<dbReference type="OrthoDB" id="25872at2759"/>
<dbReference type="GO" id="GO:0003723">
    <property type="term" value="F:RNA binding"/>
    <property type="evidence" value="ECO:0007669"/>
    <property type="project" value="TreeGrafter"/>
</dbReference>
<evidence type="ECO:0000256" key="3">
    <source>
        <dbReference type="ARBA" id="ARBA00022448"/>
    </source>
</evidence>
<dbReference type="InterPro" id="IPR030217">
    <property type="entry name" value="NXF_fam"/>
</dbReference>
<feature type="compositionally biased region" description="Polar residues" evidence="8">
    <location>
        <begin position="57"/>
        <end position="71"/>
    </location>
</feature>
<dbReference type="SUPFAM" id="SSF46934">
    <property type="entry name" value="UBA-like"/>
    <property type="match status" value="1"/>
</dbReference>
<evidence type="ECO:0000313" key="11">
    <source>
        <dbReference type="EMBL" id="KAG0148217.1"/>
    </source>
</evidence>
<dbReference type="SUPFAM" id="SSF52058">
    <property type="entry name" value="L domain-like"/>
    <property type="match status" value="1"/>
</dbReference>
<dbReference type="GO" id="GO:0005634">
    <property type="term" value="C:nucleus"/>
    <property type="evidence" value="ECO:0007669"/>
    <property type="project" value="UniProtKB-SubCell"/>
</dbReference>
<dbReference type="SUPFAM" id="SSF54427">
    <property type="entry name" value="NTF2-like"/>
    <property type="match status" value="1"/>
</dbReference>
<dbReference type="Proteomes" id="UP000886653">
    <property type="component" value="Unassembled WGS sequence"/>
</dbReference>
<keyword evidence="12" id="KW-1185">Reference proteome</keyword>
<evidence type="ECO:0000259" key="9">
    <source>
        <dbReference type="PROSITE" id="PS50177"/>
    </source>
</evidence>
<dbReference type="InterPro" id="IPR032675">
    <property type="entry name" value="LRR_dom_sf"/>
</dbReference>
<dbReference type="InterPro" id="IPR002075">
    <property type="entry name" value="NTF2_dom"/>
</dbReference>
<dbReference type="InterPro" id="IPR005637">
    <property type="entry name" value="TAP_C_dom"/>
</dbReference>
<dbReference type="InterPro" id="IPR032710">
    <property type="entry name" value="NTF2-like_dom_sf"/>
</dbReference>
<dbReference type="SMART" id="SM00804">
    <property type="entry name" value="TAP_C"/>
    <property type="match status" value="1"/>
</dbReference>
<protein>
    <recommendedName>
        <fullName evidence="13">NTF2-like protein</fullName>
    </recommendedName>
</protein>
<dbReference type="Gene3D" id="1.10.8.10">
    <property type="entry name" value="DNA helicase RuvA subunit, C-terminal domain"/>
    <property type="match status" value="1"/>
</dbReference>
<dbReference type="Pfam" id="PF22602">
    <property type="entry name" value="NXF_NTF2"/>
    <property type="match status" value="1"/>
</dbReference>
<name>A0A9P6NQ20_9BASI</name>
<evidence type="ECO:0000256" key="2">
    <source>
        <dbReference type="ARBA" id="ARBA00009285"/>
    </source>
</evidence>
<evidence type="ECO:0000256" key="7">
    <source>
        <dbReference type="ARBA" id="ARBA00023242"/>
    </source>
</evidence>
<sequence length="610" mass="66628">MEKHLNNVRATAFEHSMDPSSFARRLGIDQHQSIPLAGFSNQTNQTNPIGRNKRQLADSNPGSRTGSSNQVRKMMSNKGKESTTTTNRGNYIPSARSRSTGPTLSTKGASNRHKSSNRGGRTPYSQPQTESAIDILRKLLEARWDPVTRLLDLGNLAQDKILKAGGIPAPGEKGAPQKTASAIWKLCHEMYPNIRSLSLAENNLSTLRPMSIGSLVATLPDLENISLAGNRLTAFSELNPFSPTVGGGGDQKSGLHHLRELILKGNPIRTNAEKEGANGLQTYLTETCRRFPSLQVLDGEAIDPAFKASLPPIQERITTLPNRPDTTKIGPGPEPPLPLQIKSAFFDNESTSSVISNFCLKYFNALDSDRNSLIDAYATQSTFSLAASTYLPIRAKLSGLTRNSSSMPAQQAPAWHEYINLSRNIARLKGPKLSERISNGPAEIIKTLKLIPNTKHPLSEPDKFVLDGWQMPSMIGSLNENTIYVTIHGEFTELPNLTVRSFDRTFLLGPAGPASAAALKGWPCVILTDQLTIRSYSSPIAWTPEQSTTTTNSLTIEQQNMLTQFIEATKLNLNLALDCLIQNGWEPLRAIKNFEELKIAGGLPSDAFLA</sequence>
<keyword evidence="6" id="KW-0509">mRNA transport</keyword>
<dbReference type="Gene3D" id="3.10.450.50">
    <property type="match status" value="1"/>
</dbReference>
<proteinExistence type="inferred from homology"/>
<evidence type="ECO:0000256" key="6">
    <source>
        <dbReference type="ARBA" id="ARBA00022816"/>
    </source>
</evidence>
<feature type="domain" description="TAP-C" evidence="10">
    <location>
        <begin position="556"/>
        <end position="610"/>
    </location>
</feature>
<gene>
    <name evidence="11" type="ORF">CROQUDRAFT_714639</name>
</gene>
<reference evidence="11" key="1">
    <citation type="submission" date="2013-11" db="EMBL/GenBank/DDBJ databases">
        <title>Genome sequence of the fusiform rust pathogen reveals effectors for host alternation and coevolution with pine.</title>
        <authorList>
            <consortium name="DOE Joint Genome Institute"/>
            <person name="Smith K."/>
            <person name="Pendleton A."/>
            <person name="Kubisiak T."/>
            <person name="Anderson C."/>
            <person name="Salamov A."/>
            <person name="Aerts A."/>
            <person name="Riley R."/>
            <person name="Clum A."/>
            <person name="Lindquist E."/>
            <person name="Ence D."/>
            <person name="Campbell M."/>
            <person name="Kronenberg Z."/>
            <person name="Feau N."/>
            <person name="Dhillon B."/>
            <person name="Hamelin R."/>
            <person name="Burleigh J."/>
            <person name="Smith J."/>
            <person name="Yandell M."/>
            <person name="Nelson C."/>
            <person name="Grigoriev I."/>
            <person name="Davis J."/>
        </authorList>
    </citation>
    <scope>NUCLEOTIDE SEQUENCE</scope>
    <source>
        <strain evidence="11">G11</strain>
    </source>
</reference>
<evidence type="ECO:0000256" key="8">
    <source>
        <dbReference type="SAM" id="MobiDB-lite"/>
    </source>
</evidence>
<evidence type="ECO:0000256" key="5">
    <source>
        <dbReference type="ARBA" id="ARBA00022737"/>
    </source>
</evidence>
<dbReference type="GO" id="GO:0016973">
    <property type="term" value="P:poly(A)+ mRNA export from nucleus"/>
    <property type="evidence" value="ECO:0007669"/>
    <property type="project" value="TreeGrafter"/>
</dbReference>
<evidence type="ECO:0000313" key="12">
    <source>
        <dbReference type="Proteomes" id="UP000886653"/>
    </source>
</evidence>